<dbReference type="GO" id="GO:0046872">
    <property type="term" value="F:metal ion binding"/>
    <property type="evidence" value="ECO:0007669"/>
    <property type="project" value="UniProtKB-KW"/>
</dbReference>
<reference evidence="5 6" key="1">
    <citation type="journal article" date="2013" name="Genome Announc.">
        <title>Draft Genome Sequence for Desulfovibrio africanus Strain PCS.</title>
        <authorList>
            <person name="Brown S.D."/>
            <person name="Utturkar S.M."/>
            <person name="Arkin A.P."/>
            <person name="Deutschbauer A.M."/>
            <person name="Elias D.A."/>
            <person name="Hazen T.C."/>
            <person name="Chakraborty R."/>
        </authorList>
    </citation>
    <scope>NUCLEOTIDE SEQUENCE [LARGE SCALE GENOMIC DNA]</scope>
    <source>
        <strain evidence="5 6">PCS</strain>
    </source>
</reference>
<dbReference type="InterPro" id="IPR017900">
    <property type="entry name" value="4Fe4S_Fe_S_CS"/>
</dbReference>
<dbReference type="Gene3D" id="3.30.70.20">
    <property type="match status" value="1"/>
</dbReference>
<evidence type="ECO:0000256" key="3">
    <source>
        <dbReference type="ARBA" id="ARBA00023014"/>
    </source>
</evidence>
<feature type="domain" description="4Fe-4S ferredoxin-type" evidence="4">
    <location>
        <begin position="279"/>
        <end position="301"/>
    </location>
</feature>
<dbReference type="InterPro" id="IPR037225">
    <property type="entry name" value="Nuo51_FMN-bd_sf"/>
</dbReference>
<evidence type="ECO:0000256" key="2">
    <source>
        <dbReference type="ARBA" id="ARBA00023004"/>
    </source>
</evidence>
<evidence type="ECO:0000313" key="5">
    <source>
        <dbReference type="EMBL" id="EMG36134.1"/>
    </source>
</evidence>
<evidence type="ECO:0000259" key="4">
    <source>
        <dbReference type="PROSITE" id="PS51379"/>
    </source>
</evidence>
<dbReference type="Pfam" id="PF12800">
    <property type="entry name" value="Fer4_4"/>
    <property type="match status" value="2"/>
</dbReference>
<dbReference type="GO" id="GO:0016020">
    <property type="term" value="C:membrane"/>
    <property type="evidence" value="ECO:0007669"/>
    <property type="project" value="InterPro"/>
</dbReference>
<dbReference type="GO" id="GO:0051539">
    <property type="term" value="F:4 iron, 4 sulfur cluster binding"/>
    <property type="evidence" value="ECO:0007669"/>
    <property type="project" value="InterPro"/>
</dbReference>
<dbReference type="GO" id="GO:0009055">
    <property type="term" value="F:electron transfer activity"/>
    <property type="evidence" value="ECO:0007669"/>
    <property type="project" value="InterPro"/>
</dbReference>
<keyword evidence="3" id="KW-0411">Iron-sulfur</keyword>
<dbReference type="SUPFAM" id="SSF46548">
    <property type="entry name" value="alpha-helical ferredoxin"/>
    <property type="match status" value="1"/>
</dbReference>
<gene>
    <name evidence="5" type="ORF">PCS_03076</name>
</gene>
<dbReference type="PROSITE" id="PS51379">
    <property type="entry name" value="4FE4S_FER_2"/>
    <property type="match status" value="2"/>
</dbReference>
<evidence type="ECO:0000313" key="6">
    <source>
        <dbReference type="Proteomes" id="UP000011922"/>
    </source>
</evidence>
<dbReference type="Proteomes" id="UP000011922">
    <property type="component" value="Unassembled WGS sequence"/>
</dbReference>
<dbReference type="PANTHER" id="PTHR43034">
    <property type="entry name" value="ION-TRANSLOCATING OXIDOREDUCTASE COMPLEX SUBUNIT C"/>
    <property type="match status" value="1"/>
</dbReference>
<sequence>MALPVPVRACVPLAGHAPRVSCGQAVTKGQLVAEALEPGLGDAHAPVAGKVDQVDKWSVCVVAQGEARAEPVDLAALEGGTLRAALRSLGVDIAPLAITNTLVINGLNPEPGVTSTELLLRDFAPTLQAGLDLARRVMGASVCVLALRQGMAASLAGCDTRSVPAVYPRTLDPLVIKAVTGKENPEGVAALSVHELFCLGQVAESGLPCDRTVLTVGECNFLVVVGTPVSEVLAAAELDARDGDRVVLDGLFRGFTARSLGQGVDKGVYGLSVVPAGAHAPVTDAPCMECGRCVRICPSRVDPGLLSGCAEFGLLKQAVDNYIDACMECGLCAYVCPTHRPVLQYIRLAKQQLREVAESV</sequence>
<dbReference type="AlphaFoldDB" id="M5PQ28"/>
<protein>
    <submittedName>
        <fullName evidence="5">Respiratory-chain NADH dehydrogenase 51 Kd subunit/4Fe-4S dicluster domain containing protein</fullName>
    </submittedName>
</protein>
<dbReference type="InterPro" id="IPR010208">
    <property type="entry name" value="Ion_transpt_RnfC/RsxC"/>
</dbReference>
<evidence type="ECO:0000256" key="1">
    <source>
        <dbReference type="ARBA" id="ARBA00022723"/>
    </source>
</evidence>
<dbReference type="PATRIC" id="fig|1262666.3.peg.3119"/>
<keyword evidence="1" id="KW-0479">Metal-binding</keyword>
<dbReference type="PROSITE" id="PS00198">
    <property type="entry name" value="4FE4S_FER_1"/>
    <property type="match status" value="1"/>
</dbReference>
<dbReference type="PANTHER" id="PTHR43034:SF2">
    <property type="entry name" value="ION-TRANSLOCATING OXIDOREDUCTASE COMPLEX SUBUNIT C"/>
    <property type="match status" value="1"/>
</dbReference>
<comment type="caution">
    <text evidence="5">The sequence shown here is derived from an EMBL/GenBank/DDBJ whole genome shotgun (WGS) entry which is preliminary data.</text>
</comment>
<proteinExistence type="predicted"/>
<dbReference type="SUPFAM" id="SSF142019">
    <property type="entry name" value="Nqo1 FMN-binding domain-like"/>
    <property type="match status" value="1"/>
</dbReference>
<name>M5PQ28_DESAF</name>
<dbReference type="EMBL" id="AOSV01000032">
    <property type="protein sequence ID" value="EMG36134.1"/>
    <property type="molecule type" value="Genomic_DNA"/>
</dbReference>
<organism evidence="5 6">
    <name type="scientific">Desulfocurvibacter africanus PCS</name>
    <dbReference type="NCBI Taxonomy" id="1262666"/>
    <lineage>
        <taxon>Bacteria</taxon>
        <taxon>Pseudomonadati</taxon>
        <taxon>Thermodesulfobacteriota</taxon>
        <taxon>Desulfovibrionia</taxon>
        <taxon>Desulfovibrionales</taxon>
        <taxon>Desulfovibrionaceae</taxon>
        <taxon>Desulfocurvibacter</taxon>
    </lineage>
</organism>
<keyword evidence="2" id="KW-0408">Iron</keyword>
<feature type="domain" description="4Fe-4S ferredoxin-type" evidence="4">
    <location>
        <begin position="315"/>
        <end position="346"/>
    </location>
</feature>
<dbReference type="InterPro" id="IPR017896">
    <property type="entry name" value="4Fe4S_Fe-S-bd"/>
</dbReference>
<accession>M5PQ28</accession>